<reference evidence="2 3" key="2">
    <citation type="journal article" date="2017" name="Front. Plant Sci.">
        <title>Gene Classification and Mining of Molecular Markers Useful in Red Clover (Trifolium pratense) Breeding.</title>
        <authorList>
            <person name="Istvanek J."/>
            <person name="Dluhosova J."/>
            <person name="Dluhos P."/>
            <person name="Patkova L."/>
            <person name="Nedelnik J."/>
            <person name="Repkova J."/>
        </authorList>
    </citation>
    <scope>NUCLEOTIDE SEQUENCE [LARGE SCALE GENOMIC DNA]</scope>
    <source>
        <strain evidence="3">cv. Tatra</strain>
        <tissue evidence="2">Young leaves</tissue>
    </source>
</reference>
<dbReference type="AlphaFoldDB" id="A0A2K3MWP1"/>
<feature type="region of interest" description="Disordered" evidence="1">
    <location>
        <begin position="75"/>
        <end position="132"/>
    </location>
</feature>
<dbReference type="EMBL" id="ASHM01013208">
    <property type="protein sequence ID" value="PNX95186.1"/>
    <property type="molecule type" value="Genomic_DNA"/>
</dbReference>
<evidence type="ECO:0000313" key="2">
    <source>
        <dbReference type="EMBL" id="PNX95186.1"/>
    </source>
</evidence>
<proteinExistence type="predicted"/>
<accession>A0A2K3MWP1</accession>
<comment type="caution">
    <text evidence="2">The sequence shown here is derived from an EMBL/GenBank/DDBJ whole genome shotgun (WGS) entry which is preliminary data.</text>
</comment>
<dbReference type="Proteomes" id="UP000236291">
    <property type="component" value="Unassembled WGS sequence"/>
</dbReference>
<evidence type="ECO:0000313" key="3">
    <source>
        <dbReference type="Proteomes" id="UP000236291"/>
    </source>
</evidence>
<organism evidence="2 3">
    <name type="scientific">Trifolium pratense</name>
    <name type="common">Red clover</name>
    <dbReference type="NCBI Taxonomy" id="57577"/>
    <lineage>
        <taxon>Eukaryota</taxon>
        <taxon>Viridiplantae</taxon>
        <taxon>Streptophyta</taxon>
        <taxon>Embryophyta</taxon>
        <taxon>Tracheophyta</taxon>
        <taxon>Spermatophyta</taxon>
        <taxon>Magnoliopsida</taxon>
        <taxon>eudicotyledons</taxon>
        <taxon>Gunneridae</taxon>
        <taxon>Pentapetalae</taxon>
        <taxon>rosids</taxon>
        <taxon>fabids</taxon>
        <taxon>Fabales</taxon>
        <taxon>Fabaceae</taxon>
        <taxon>Papilionoideae</taxon>
        <taxon>50 kb inversion clade</taxon>
        <taxon>NPAAA clade</taxon>
        <taxon>Hologalegina</taxon>
        <taxon>IRL clade</taxon>
        <taxon>Trifolieae</taxon>
        <taxon>Trifolium</taxon>
    </lineage>
</organism>
<feature type="compositionally biased region" description="Acidic residues" evidence="1">
    <location>
        <begin position="122"/>
        <end position="132"/>
    </location>
</feature>
<protein>
    <submittedName>
        <fullName evidence="2">Uncharacterized protein</fullName>
    </submittedName>
</protein>
<sequence>MGVGHFGLKEAARQRTNIAAAHRVMSGIGVLLSIDDVIDPVVMDGDIDTSNEWLLGGEGEAQPDLVFDGQATLRKKAVVPRPPPSSKSKPKSKEVVAVDDEYGDQEYIGEDEEDDKPSGGGSDDEDIDFNDS</sequence>
<feature type="compositionally biased region" description="Acidic residues" evidence="1">
    <location>
        <begin position="97"/>
        <end position="115"/>
    </location>
</feature>
<gene>
    <name evidence="2" type="ORF">L195_g018370</name>
</gene>
<name>A0A2K3MWP1_TRIPR</name>
<evidence type="ECO:0000256" key="1">
    <source>
        <dbReference type="SAM" id="MobiDB-lite"/>
    </source>
</evidence>
<reference evidence="2 3" key="1">
    <citation type="journal article" date="2014" name="Am. J. Bot.">
        <title>Genome assembly and annotation for red clover (Trifolium pratense; Fabaceae).</title>
        <authorList>
            <person name="Istvanek J."/>
            <person name="Jaros M."/>
            <person name="Krenek A."/>
            <person name="Repkova J."/>
        </authorList>
    </citation>
    <scope>NUCLEOTIDE SEQUENCE [LARGE SCALE GENOMIC DNA]</scope>
    <source>
        <strain evidence="3">cv. Tatra</strain>
        <tissue evidence="2">Young leaves</tissue>
    </source>
</reference>